<evidence type="ECO:0000313" key="10">
    <source>
        <dbReference type="Proteomes" id="UP000249396"/>
    </source>
</evidence>
<dbReference type="InterPro" id="IPR050238">
    <property type="entry name" value="DNA_Rep/Repair_Clamp_Loader"/>
</dbReference>
<keyword evidence="5" id="KW-0235">DNA replication</keyword>
<dbReference type="InterPro" id="IPR027417">
    <property type="entry name" value="P-loop_NTPase"/>
</dbReference>
<evidence type="ECO:0000256" key="4">
    <source>
        <dbReference type="ARBA" id="ARBA00022695"/>
    </source>
</evidence>
<evidence type="ECO:0000259" key="8">
    <source>
        <dbReference type="Pfam" id="PF09115"/>
    </source>
</evidence>
<keyword evidence="4" id="KW-0548">Nucleotidyltransferase</keyword>
<dbReference type="GO" id="GO:0009360">
    <property type="term" value="C:DNA polymerase III complex"/>
    <property type="evidence" value="ECO:0007669"/>
    <property type="project" value="InterPro"/>
</dbReference>
<dbReference type="GO" id="GO:0003887">
    <property type="term" value="F:DNA-directed DNA polymerase activity"/>
    <property type="evidence" value="ECO:0007669"/>
    <property type="project" value="UniProtKB-KW"/>
</dbReference>
<dbReference type="InterPro" id="IPR004622">
    <property type="entry name" value="DNA_pol_HolB"/>
</dbReference>
<dbReference type="EMBL" id="QJPH01000276">
    <property type="protein sequence ID" value="PZN80949.1"/>
    <property type="molecule type" value="Genomic_DNA"/>
</dbReference>
<evidence type="ECO:0000313" key="9">
    <source>
        <dbReference type="EMBL" id="PZN80949.1"/>
    </source>
</evidence>
<comment type="caution">
    <text evidence="9">The sequence shown here is derived from an EMBL/GenBank/DDBJ whole genome shotgun (WGS) entry which is preliminary data.</text>
</comment>
<dbReference type="Proteomes" id="UP000249396">
    <property type="component" value="Unassembled WGS sequence"/>
</dbReference>
<dbReference type="GO" id="GO:0008408">
    <property type="term" value="F:3'-5' exonuclease activity"/>
    <property type="evidence" value="ECO:0007669"/>
    <property type="project" value="InterPro"/>
</dbReference>
<sequence length="334" mass="37495">MNLVDDMPWLSPHWDRLDSHLQSGRVPQALLVVGRQGVGKTQLAETFSKRLLCRTPLDYACGECASCRLFAAKTHPDFLRIEPVETGKIIPVDVIRGLIANLALKPQYSGRRVVLINPAHQMNVSSSNSLLKTLEEPDEHTTLLLLTDSPQLLPATILSRCQRMEICVPERSMALAWLAKNGYEGDHANVLLSLARGAPIKALGLANDGIIEKRNEFFSAWGDLGGYGGDPAALAEEWSKFSAETLVDWMVCWTMDMIRLRTDPLNQAIENPDLAEHLLALAQKINVRNLFRFLDRLNSARKMLLGQVNRQLLLEELLIHWLRDKTKDLILLPQ</sequence>
<dbReference type="InterPro" id="IPR015199">
    <property type="entry name" value="DNA_pol_III_delta_C"/>
</dbReference>
<dbReference type="Gene3D" id="1.20.272.10">
    <property type="match status" value="1"/>
</dbReference>
<evidence type="ECO:0000256" key="2">
    <source>
        <dbReference type="ARBA" id="ARBA00014363"/>
    </source>
</evidence>
<keyword evidence="6" id="KW-0239">DNA-directed DNA polymerase</keyword>
<protein>
    <recommendedName>
        <fullName evidence="2">DNA polymerase III subunit delta'</fullName>
        <ecNumber evidence="1">2.7.7.7</ecNumber>
    </recommendedName>
</protein>
<keyword evidence="3" id="KW-0808">Transferase</keyword>
<proteinExistence type="predicted"/>
<dbReference type="SUPFAM" id="SSF52540">
    <property type="entry name" value="P-loop containing nucleoside triphosphate hydrolases"/>
    <property type="match status" value="1"/>
</dbReference>
<dbReference type="NCBIfam" id="TIGR00678">
    <property type="entry name" value="holB"/>
    <property type="match status" value="1"/>
</dbReference>
<dbReference type="Gene3D" id="3.40.50.300">
    <property type="entry name" value="P-loop containing nucleotide triphosphate hydrolases"/>
    <property type="match status" value="1"/>
</dbReference>
<dbReference type="PANTHER" id="PTHR11669:SF8">
    <property type="entry name" value="DNA POLYMERASE III SUBUNIT DELTA"/>
    <property type="match status" value="1"/>
</dbReference>
<evidence type="ECO:0000256" key="6">
    <source>
        <dbReference type="ARBA" id="ARBA00022932"/>
    </source>
</evidence>
<gene>
    <name evidence="9" type="ORF">DM484_09075</name>
</gene>
<dbReference type="GO" id="GO:0003677">
    <property type="term" value="F:DNA binding"/>
    <property type="evidence" value="ECO:0007669"/>
    <property type="project" value="InterPro"/>
</dbReference>
<evidence type="ECO:0000256" key="5">
    <source>
        <dbReference type="ARBA" id="ARBA00022705"/>
    </source>
</evidence>
<evidence type="ECO:0000256" key="1">
    <source>
        <dbReference type="ARBA" id="ARBA00012417"/>
    </source>
</evidence>
<feature type="domain" description="DNA polymerase III delta subunit C-terminal" evidence="8">
    <location>
        <begin position="212"/>
        <end position="321"/>
    </location>
</feature>
<dbReference type="Pfam" id="PF09115">
    <property type="entry name" value="DNApol3-delta_C"/>
    <property type="match status" value="1"/>
</dbReference>
<evidence type="ECO:0000256" key="3">
    <source>
        <dbReference type="ARBA" id="ARBA00022679"/>
    </source>
</evidence>
<evidence type="ECO:0000256" key="7">
    <source>
        <dbReference type="ARBA" id="ARBA00049244"/>
    </source>
</evidence>
<name>A0A2W4RGK4_9GAMM</name>
<organism evidence="9 10">
    <name type="scientific">Candidatus Methylumidiphilus alinenensis</name>
    <dbReference type="NCBI Taxonomy" id="2202197"/>
    <lineage>
        <taxon>Bacteria</taxon>
        <taxon>Pseudomonadati</taxon>
        <taxon>Pseudomonadota</taxon>
        <taxon>Gammaproteobacteria</taxon>
        <taxon>Methylococcales</taxon>
        <taxon>Candidatus Methylumidiphilus</taxon>
    </lineage>
</organism>
<accession>A0A2W4RGK4</accession>
<dbReference type="Pfam" id="PF13177">
    <property type="entry name" value="DNA_pol3_delta2"/>
    <property type="match status" value="1"/>
</dbReference>
<dbReference type="NCBIfam" id="NF004310">
    <property type="entry name" value="PRK05707.1"/>
    <property type="match status" value="1"/>
</dbReference>
<reference evidence="9 10" key="1">
    <citation type="journal article" date="2018" name="Aquat. Microb. Ecol.">
        <title>Gammaproteobacterial methanotrophs dominate.</title>
        <authorList>
            <person name="Rissanen A.J."/>
            <person name="Saarenheimo J."/>
            <person name="Tiirola M."/>
            <person name="Peura S."/>
            <person name="Aalto S.L."/>
            <person name="Karvinen A."/>
            <person name="Nykanen H."/>
        </authorList>
    </citation>
    <scope>NUCLEOTIDE SEQUENCE [LARGE SCALE GENOMIC DNA]</scope>
    <source>
        <strain evidence="9">AMbin10</strain>
    </source>
</reference>
<dbReference type="PANTHER" id="PTHR11669">
    <property type="entry name" value="REPLICATION FACTOR C / DNA POLYMERASE III GAMMA-TAU SUBUNIT"/>
    <property type="match status" value="1"/>
</dbReference>
<dbReference type="EC" id="2.7.7.7" evidence="1"/>
<dbReference type="GO" id="GO:0006261">
    <property type="term" value="P:DNA-templated DNA replication"/>
    <property type="evidence" value="ECO:0007669"/>
    <property type="project" value="TreeGrafter"/>
</dbReference>
<dbReference type="AlphaFoldDB" id="A0A2W4RGK4"/>
<comment type="catalytic activity">
    <reaction evidence="7">
        <text>DNA(n) + a 2'-deoxyribonucleoside 5'-triphosphate = DNA(n+1) + diphosphate</text>
        <dbReference type="Rhea" id="RHEA:22508"/>
        <dbReference type="Rhea" id="RHEA-COMP:17339"/>
        <dbReference type="Rhea" id="RHEA-COMP:17340"/>
        <dbReference type="ChEBI" id="CHEBI:33019"/>
        <dbReference type="ChEBI" id="CHEBI:61560"/>
        <dbReference type="ChEBI" id="CHEBI:173112"/>
        <dbReference type="EC" id="2.7.7.7"/>
    </reaction>
</comment>